<keyword evidence="2" id="KW-0472">Membrane</keyword>
<dbReference type="PANTHER" id="PTHR30590">
    <property type="entry name" value="INNER MEMBRANE PROTEIN"/>
    <property type="match status" value="1"/>
</dbReference>
<feature type="transmembrane region" description="Helical" evidence="2">
    <location>
        <begin position="236"/>
        <end position="252"/>
    </location>
</feature>
<dbReference type="Pfam" id="PF04235">
    <property type="entry name" value="DUF418"/>
    <property type="match status" value="1"/>
</dbReference>
<dbReference type="InterPro" id="IPR052529">
    <property type="entry name" value="Bact_Transport_Assoc"/>
</dbReference>
<dbReference type="EMBL" id="CP022111">
    <property type="protein sequence ID" value="ASG22684.1"/>
    <property type="molecule type" value="Genomic_DNA"/>
</dbReference>
<dbReference type="PANTHER" id="PTHR30590:SF2">
    <property type="entry name" value="INNER MEMBRANE PROTEIN"/>
    <property type="match status" value="1"/>
</dbReference>
<feature type="domain" description="DUF418" evidence="3">
    <location>
        <begin position="250"/>
        <end position="410"/>
    </location>
</feature>
<evidence type="ECO:0000256" key="1">
    <source>
        <dbReference type="SAM" id="MobiDB-lite"/>
    </source>
</evidence>
<reference evidence="4 5" key="1">
    <citation type="submission" date="2017-06" db="EMBL/GenBank/DDBJ databases">
        <title>Complete genome sequence of Nitrospirillum amazonense strain CBAmC, an endophytic nitrogen-fixing and plant growth-promoting bacterium, isolated from sugarcane.</title>
        <authorList>
            <person name="Schwab S."/>
            <person name="dos Santos Teixeira K.R."/>
            <person name="Simoes Araujo J.L."/>
            <person name="Soares Vidal M."/>
            <person name="Borges de Freitas H.R."/>
            <person name="Rivello Crivelaro A.L."/>
            <person name="Bueno de Camargo Nunes A."/>
            <person name="dos Santos C.M."/>
            <person name="Palmeira da Silva Rosa D."/>
            <person name="da Silva Padilha D."/>
            <person name="da Silva E."/>
            <person name="Araujo Terra L."/>
            <person name="Soares Mendes V."/>
            <person name="Farinelli L."/>
            <person name="Magalhaes Cruz L."/>
            <person name="Baldani J.I."/>
        </authorList>
    </citation>
    <scope>NUCLEOTIDE SEQUENCE [LARGE SCALE GENOMIC DNA]</scope>
    <source>
        <strain evidence="4 5">CBAmC</strain>
    </source>
</reference>
<evidence type="ECO:0000259" key="3">
    <source>
        <dbReference type="Pfam" id="PF04235"/>
    </source>
</evidence>
<dbReference type="AlphaFoldDB" id="A0A248JWW5"/>
<protein>
    <recommendedName>
        <fullName evidence="3">DUF418 domain-containing protein</fullName>
    </recommendedName>
</protein>
<feature type="region of interest" description="Disordered" evidence="1">
    <location>
        <begin position="1"/>
        <end position="28"/>
    </location>
</feature>
<gene>
    <name evidence="4" type="ORF">Y958_17355</name>
</gene>
<dbReference type="KEGG" id="nao:Y958_17355"/>
<keyword evidence="2" id="KW-1133">Transmembrane helix</keyword>
<sequence>MSSQGVRRTTGWPDMSASGSASRSGVDGSGDRITVIDALRGTALVGLFLLHTIEHFDFLSDAAVPPAWLKPFDTAAHDTAFFLFAGKAYGIFALMFGISFSLILGSWSRRAGSTSARFLWRLAVLFAIGYLHGLIYCGDILTILAVMGAPLVLLHRLGDRVLLAQAAVLLIQPPTLWQVAGLLSGTAPTPAVPVHWTVYEGLMPIYANGGFWDVVRANLWQGVLARTFWTIETGRYMQMMGLFLVGLVVGRNHVLERASQHRRLLQGILASGALAFAVLYPLKRLAEGAGLPAMTAYEVTNLASAYCGLAQMAMWASGFVLLYPRLQALAPLRALASFGRMSLTCYVTQALVFVPLFYGYGLGLYRYMGPFYSVASGMAFVILQCAVAHWWLRRYRYGPLEWVWRAATFRTLSLPLRHTPKAALADAA</sequence>
<keyword evidence="2" id="KW-0812">Transmembrane</keyword>
<evidence type="ECO:0000256" key="2">
    <source>
        <dbReference type="SAM" id="Phobius"/>
    </source>
</evidence>
<feature type="transmembrane region" description="Helical" evidence="2">
    <location>
        <begin position="119"/>
        <end position="147"/>
    </location>
</feature>
<keyword evidence="5" id="KW-1185">Reference proteome</keyword>
<feature type="transmembrane region" description="Helical" evidence="2">
    <location>
        <begin position="371"/>
        <end position="392"/>
    </location>
</feature>
<accession>A0A248JWW5</accession>
<evidence type="ECO:0000313" key="4">
    <source>
        <dbReference type="EMBL" id="ASG22684.1"/>
    </source>
</evidence>
<name>A0A248JWW5_9PROT</name>
<feature type="transmembrane region" description="Helical" evidence="2">
    <location>
        <begin position="343"/>
        <end position="365"/>
    </location>
</feature>
<feature type="transmembrane region" description="Helical" evidence="2">
    <location>
        <begin position="264"/>
        <end position="282"/>
    </location>
</feature>
<feature type="transmembrane region" description="Helical" evidence="2">
    <location>
        <begin position="88"/>
        <end position="107"/>
    </location>
</feature>
<organism evidence="4 5">
    <name type="scientific">Nitrospirillum viridazoti CBAmc</name>
    <dbReference type="NCBI Taxonomy" id="1441467"/>
    <lineage>
        <taxon>Bacteria</taxon>
        <taxon>Pseudomonadati</taxon>
        <taxon>Pseudomonadota</taxon>
        <taxon>Alphaproteobacteria</taxon>
        <taxon>Rhodospirillales</taxon>
        <taxon>Azospirillaceae</taxon>
        <taxon>Nitrospirillum</taxon>
        <taxon>Nitrospirillum viridazoti</taxon>
    </lineage>
</organism>
<dbReference type="InterPro" id="IPR007349">
    <property type="entry name" value="DUF418"/>
</dbReference>
<feature type="transmembrane region" description="Helical" evidence="2">
    <location>
        <begin position="302"/>
        <end position="323"/>
    </location>
</feature>
<evidence type="ECO:0000313" key="5">
    <source>
        <dbReference type="Proteomes" id="UP000197153"/>
    </source>
</evidence>
<proteinExistence type="predicted"/>
<dbReference type="Proteomes" id="UP000197153">
    <property type="component" value="Chromosome 2"/>
</dbReference>